<feature type="compositionally biased region" description="Low complexity" evidence="1">
    <location>
        <begin position="45"/>
        <end position="62"/>
    </location>
</feature>
<organism evidence="2 3">
    <name type="scientific">Mucuna pruriens</name>
    <name type="common">Velvet bean</name>
    <name type="synonym">Dolichos pruriens</name>
    <dbReference type="NCBI Taxonomy" id="157652"/>
    <lineage>
        <taxon>Eukaryota</taxon>
        <taxon>Viridiplantae</taxon>
        <taxon>Streptophyta</taxon>
        <taxon>Embryophyta</taxon>
        <taxon>Tracheophyta</taxon>
        <taxon>Spermatophyta</taxon>
        <taxon>Magnoliopsida</taxon>
        <taxon>eudicotyledons</taxon>
        <taxon>Gunneridae</taxon>
        <taxon>Pentapetalae</taxon>
        <taxon>rosids</taxon>
        <taxon>fabids</taxon>
        <taxon>Fabales</taxon>
        <taxon>Fabaceae</taxon>
        <taxon>Papilionoideae</taxon>
        <taxon>50 kb inversion clade</taxon>
        <taxon>NPAAA clade</taxon>
        <taxon>indigoferoid/millettioid clade</taxon>
        <taxon>Phaseoleae</taxon>
        <taxon>Mucuna</taxon>
    </lineage>
</organism>
<evidence type="ECO:0000313" key="3">
    <source>
        <dbReference type="Proteomes" id="UP000257109"/>
    </source>
</evidence>
<dbReference type="PANTHER" id="PTHR35046">
    <property type="entry name" value="ZINC KNUCKLE (CCHC-TYPE) FAMILY PROTEIN"/>
    <property type="match status" value="1"/>
</dbReference>
<dbReference type="AlphaFoldDB" id="A0A371H4L5"/>
<keyword evidence="3" id="KW-1185">Reference proteome</keyword>
<evidence type="ECO:0000256" key="1">
    <source>
        <dbReference type="SAM" id="MobiDB-lite"/>
    </source>
</evidence>
<accession>A0A371H4L5</accession>
<evidence type="ECO:0000313" key="2">
    <source>
        <dbReference type="EMBL" id="RDX97725.1"/>
    </source>
</evidence>
<dbReference type="InterPro" id="IPR021109">
    <property type="entry name" value="Peptidase_aspartic_dom_sf"/>
</dbReference>
<comment type="caution">
    <text evidence="2">The sequence shown here is derived from an EMBL/GenBank/DDBJ whole genome shotgun (WGS) entry which is preliminary data.</text>
</comment>
<gene>
    <name evidence="2" type="ORF">CR513_19477</name>
</gene>
<sequence>MRKLEGRKVLRMRVFFELKKARDTALQYPNRRVMIVKDDGEVESDSSYGEKSSSSEAESLSDGSHYEGDLLVVRRCLILGNLCFMIIDGGSCVNVTSERLMKKLALPTFLSEKGKFLVKQAEVTFTLGGYEDKVTCNVVPMEATHLLLGRPWQFDKRVIHDGVTYRFIFVHFGKRVVLKPLSLREVHEDKKNENEKKG</sequence>
<feature type="non-terminal residue" evidence="2">
    <location>
        <position position="1"/>
    </location>
</feature>
<dbReference type="PANTHER" id="PTHR35046:SF9">
    <property type="entry name" value="RNA-DIRECTED DNA POLYMERASE"/>
    <property type="match status" value="1"/>
</dbReference>
<dbReference type="OrthoDB" id="1747743at2759"/>
<dbReference type="Gene3D" id="2.40.70.10">
    <property type="entry name" value="Acid Proteases"/>
    <property type="match status" value="1"/>
</dbReference>
<feature type="region of interest" description="Disordered" evidence="1">
    <location>
        <begin position="43"/>
        <end position="62"/>
    </location>
</feature>
<dbReference type="CDD" id="cd00303">
    <property type="entry name" value="retropepsin_like"/>
    <property type="match status" value="1"/>
</dbReference>
<protein>
    <submittedName>
        <fullName evidence="2">Uncharacterized protein</fullName>
    </submittedName>
</protein>
<dbReference type="Proteomes" id="UP000257109">
    <property type="component" value="Unassembled WGS sequence"/>
</dbReference>
<name>A0A371H4L5_MUCPR</name>
<dbReference type="EMBL" id="QJKJ01003581">
    <property type="protein sequence ID" value="RDX97725.1"/>
    <property type="molecule type" value="Genomic_DNA"/>
</dbReference>
<reference evidence="2" key="1">
    <citation type="submission" date="2018-05" db="EMBL/GenBank/DDBJ databases">
        <title>Draft genome of Mucuna pruriens seed.</title>
        <authorList>
            <person name="Nnadi N.E."/>
            <person name="Vos R."/>
            <person name="Hasami M.H."/>
            <person name="Devisetty U.K."/>
            <person name="Aguiy J.C."/>
        </authorList>
    </citation>
    <scope>NUCLEOTIDE SEQUENCE [LARGE SCALE GENOMIC DNA]</scope>
    <source>
        <strain evidence="2">JCA_2017</strain>
    </source>
</reference>
<proteinExistence type="predicted"/>